<dbReference type="RefSeq" id="WP_140193901.1">
    <property type="nucleotide sequence ID" value="NZ_CP065915.1"/>
</dbReference>
<name>A0A5C5GG61_9RHOB</name>
<evidence type="ECO:0000313" key="3">
    <source>
        <dbReference type="Proteomes" id="UP000314011"/>
    </source>
</evidence>
<dbReference type="Proteomes" id="UP000314011">
    <property type="component" value="Unassembled WGS sequence"/>
</dbReference>
<accession>A0A5C5GG61</accession>
<keyword evidence="1" id="KW-0472">Membrane</keyword>
<keyword evidence="1" id="KW-0812">Transmembrane</keyword>
<dbReference type="EMBL" id="VFFF01000001">
    <property type="protein sequence ID" value="TNY33214.1"/>
    <property type="molecule type" value="Genomic_DNA"/>
</dbReference>
<keyword evidence="1" id="KW-1133">Transmembrane helix</keyword>
<reference evidence="2 3" key="1">
    <citation type="submission" date="2019-06" db="EMBL/GenBank/DDBJ databases">
        <title>Genome of new Rhodobacteraceae sp. SM1903.</title>
        <authorList>
            <person name="Ren X."/>
        </authorList>
    </citation>
    <scope>NUCLEOTIDE SEQUENCE [LARGE SCALE GENOMIC DNA]</scope>
    <source>
        <strain evidence="2 3">SM1903</strain>
    </source>
</reference>
<feature type="transmembrane region" description="Helical" evidence="1">
    <location>
        <begin position="12"/>
        <end position="36"/>
    </location>
</feature>
<dbReference type="OrthoDB" id="7876971at2"/>
<sequence>MSMPPPRRPNRFVRVIFVLSLALNLLVVGVIVGRLVGGPKFGPPRFDMALGPVGQAFEPADRRAILQGLRARDDLELPSRRDFRQFSGELLVLLRAEPFDEAALIEAMERQRRRFSGLFEAVQTETVEFIAGLNPDERAAFADRLEQSMDRRGPGKPDGARGD</sequence>
<dbReference type="AlphaFoldDB" id="A0A5C5GG61"/>
<organism evidence="2 3">
    <name type="scientific">Pelagovum pacificum</name>
    <dbReference type="NCBI Taxonomy" id="2588711"/>
    <lineage>
        <taxon>Bacteria</taxon>
        <taxon>Pseudomonadati</taxon>
        <taxon>Pseudomonadota</taxon>
        <taxon>Alphaproteobacteria</taxon>
        <taxon>Rhodobacterales</taxon>
        <taxon>Paracoccaceae</taxon>
        <taxon>Pelagovum</taxon>
    </lineage>
</organism>
<comment type="caution">
    <text evidence="2">The sequence shown here is derived from an EMBL/GenBank/DDBJ whole genome shotgun (WGS) entry which is preliminary data.</text>
</comment>
<dbReference type="Pfam" id="PF13801">
    <property type="entry name" value="Metal_resist"/>
    <property type="match status" value="1"/>
</dbReference>
<evidence type="ECO:0000256" key="1">
    <source>
        <dbReference type="SAM" id="Phobius"/>
    </source>
</evidence>
<evidence type="ECO:0000313" key="2">
    <source>
        <dbReference type="EMBL" id="TNY33214.1"/>
    </source>
</evidence>
<keyword evidence="3" id="KW-1185">Reference proteome</keyword>
<protein>
    <submittedName>
        <fullName evidence="2">Periplasmic heavy metal sensor</fullName>
    </submittedName>
</protein>
<proteinExistence type="predicted"/>
<gene>
    <name evidence="2" type="ORF">FHY64_08040</name>
</gene>
<dbReference type="InterPro" id="IPR025961">
    <property type="entry name" value="Metal_resist"/>
</dbReference>